<dbReference type="InterPro" id="IPR000994">
    <property type="entry name" value="Pept_M24"/>
</dbReference>
<dbReference type="SUPFAM" id="SSF55920">
    <property type="entry name" value="Creatinase/aminopeptidase"/>
    <property type="match status" value="1"/>
</dbReference>
<accession>A0A1M4SMZ3</accession>
<dbReference type="PANTHER" id="PTHR46112">
    <property type="entry name" value="AMINOPEPTIDASE"/>
    <property type="match status" value="1"/>
</dbReference>
<dbReference type="InterPro" id="IPR050659">
    <property type="entry name" value="Peptidase_M24B"/>
</dbReference>
<dbReference type="InterPro" id="IPR000587">
    <property type="entry name" value="Creatinase_N"/>
</dbReference>
<dbReference type="Gene3D" id="3.90.230.10">
    <property type="entry name" value="Creatinase/methionine aminopeptidase superfamily"/>
    <property type="match status" value="1"/>
</dbReference>
<dbReference type="InterPro" id="IPR029149">
    <property type="entry name" value="Creatin/AminoP/Spt16_N"/>
</dbReference>
<keyword evidence="2 5" id="KW-0479">Metal-binding</keyword>
<dbReference type="PROSITE" id="PS00491">
    <property type="entry name" value="PROLINE_PEPTIDASE"/>
    <property type="match status" value="1"/>
</dbReference>
<evidence type="ECO:0000256" key="5">
    <source>
        <dbReference type="RuleBase" id="RU000590"/>
    </source>
</evidence>
<feature type="domain" description="Peptidase M24" evidence="6">
    <location>
        <begin position="141"/>
        <end position="345"/>
    </location>
</feature>
<dbReference type="PANTHER" id="PTHR46112:SF10">
    <property type="entry name" value="DIPEPTIDASE YKVY-RELATED"/>
    <property type="match status" value="1"/>
</dbReference>
<dbReference type="AlphaFoldDB" id="A0A1M4SMZ3"/>
<evidence type="ECO:0000256" key="3">
    <source>
        <dbReference type="ARBA" id="ARBA00022801"/>
    </source>
</evidence>
<evidence type="ECO:0000256" key="2">
    <source>
        <dbReference type="ARBA" id="ARBA00022723"/>
    </source>
</evidence>
<dbReference type="CDD" id="cd01092">
    <property type="entry name" value="APP-like"/>
    <property type="match status" value="1"/>
</dbReference>
<evidence type="ECO:0000259" key="7">
    <source>
        <dbReference type="Pfam" id="PF01321"/>
    </source>
</evidence>
<feature type="domain" description="Creatinase N-terminal" evidence="7">
    <location>
        <begin position="7"/>
        <end position="133"/>
    </location>
</feature>
<dbReference type="Proteomes" id="UP000184245">
    <property type="component" value="Unassembled WGS sequence"/>
</dbReference>
<dbReference type="EMBL" id="FQVI01000001">
    <property type="protein sequence ID" value="SHE33575.1"/>
    <property type="molecule type" value="Genomic_DNA"/>
</dbReference>
<dbReference type="GO" id="GO:0016787">
    <property type="term" value="F:hydrolase activity"/>
    <property type="evidence" value="ECO:0007669"/>
    <property type="project" value="UniProtKB-KW"/>
</dbReference>
<reference evidence="8 9" key="1">
    <citation type="submission" date="2016-11" db="EMBL/GenBank/DDBJ databases">
        <authorList>
            <person name="Jaros S."/>
            <person name="Januszkiewicz K."/>
            <person name="Wedrychowicz H."/>
        </authorList>
    </citation>
    <scope>NUCLEOTIDE SEQUENCE [LARGE SCALE GENOMIC DNA]</scope>
    <source>
        <strain evidence="8 9">DSM 17459</strain>
    </source>
</reference>
<sequence length="365" mass="40192">MDALKARQQKACELLREQGFDKAIIGDPMSINYLTGISIIPYERYYGLVMDANAETVTMVNPSVDTGCMKGTVEEVTYLDSDGPAAAIKKVVGDCKKLAVETKYFSMAIGEIFHSLGCEVADIGTCIAKLRMCKDETEIETMQFAAKIVDEAIAYVSDKIKPGMTEKELNMMLYSYMSTYPGFITDEFIILVLGADNSANPHGVSGDYAFKDGDIILLDFCAYYKHYWSDITRCLFLGHVGNPKLAEIYDIVLKANLAAIAKVKPGVKACEIDKAARDVITEAGYGELFLHRTGHGLGLSVHEEPNISSDNQLVLEEGMTFTIEPGIYIEGVGGVRIEDDILVTKDGCHIFTSTSKKMEDHILKY</sequence>
<dbReference type="OrthoDB" id="9806388at2"/>
<evidence type="ECO:0000256" key="1">
    <source>
        <dbReference type="ARBA" id="ARBA00008766"/>
    </source>
</evidence>
<organism evidence="8 9">
    <name type="scientific">Lactonifactor longoviformis DSM 17459</name>
    <dbReference type="NCBI Taxonomy" id="1122155"/>
    <lineage>
        <taxon>Bacteria</taxon>
        <taxon>Bacillati</taxon>
        <taxon>Bacillota</taxon>
        <taxon>Clostridia</taxon>
        <taxon>Eubacteriales</taxon>
        <taxon>Clostridiaceae</taxon>
        <taxon>Lactonifactor</taxon>
    </lineage>
</organism>
<keyword evidence="4" id="KW-0464">Manganese</keyword>
<dbReference type="Gene3D" id="3.40.350.10">
    <property type="entry name" value="Creatinase/prolidase N-terminal domain"/>
    <property type="match status" value="1"/>
</dbReference>
<evidence type="ECO:0000313" key="9">
    <source>
        <dbReference type="Proteomes" id="UP000184245"/>
    </source>
</evidence>
<dbReference type="InterPro" id="IPR036005">
    <property type="entry name" value="Creatinase/aminopeptidase-like"/>
</dbReference>
<dbReference type="Pfam" id="PF01321">
    <property type="entry name" value="Creatinase_N"/>
    <property type="match status" value="1"/>
</dbReference>
<comment type="similarity">
    <text evidence="1 5">Belongs to the peptidase M24B family.</text>
</comment>
<dbReference type="InterPro" id="IPR001131">
    <property type="entry name" value="Peptidase_M24B_aminopep-P_CS"/>
</dbReference>
<gene>
    <name evidence="8" type="ORF">SAMN02745158_00176</name>
</gene>
<proteinExistence type="inferred from homology"/>
<evidence type="ECO:0000259" key="6">
    <source>
        <dbReference type="Pfam" id="PF00557"/>
    </source>
</evidence>
<keyword evidence="9" id="KW-1185">Reference proteome</keyword>
<dbReference type="SUPFAM" id="SSF53092">
    <property type="entry name" value="Creatinase/prolidase N-terminal domain"/>
    <property type="match status" value="1"/>
</dbReference>
<dbReference type="Pfam" id="PF00557">
    <property type="entry name" value="Peptidase_M24"/>
    <property type="match status" value="1"/>
</dbReference>
<name>A0A1M4SMZ3_9CLOT</name>
<protein>
    <submittedName>
        <fullName evidence="8">Xaa-Pro dipeptidase</fullName>
    </submittedName>
</protein>
<keyword evidence="3" id="KW-0378">Hydrolase</keyword>
<dbReference type="GO" id="GO:0046872">
    <property type="term" value="F:metal ion binding"/>
    <property type="evidence" value="ECO:0007669"/>
    <property type="project" value="UniProtKB-KW"/>
</dbReference>
<dbReference type="RefSeq" id="WP_072848295.1">
    <property type="nucleotide sequence ID" value="NZ_FQVI01000001.1"/>
</dbReference>
<evidence type="ECO:0000256" key="4">
    <source>
        <dbReference type="ARBA" id="ARBA00023211"/>
    </source>
</evidence>
<evidence type="ECO:0000313" key="8">
    <source>
        <dbReference type="EMBL" id="SHE33575.1"/>
    </source>
</evidence>
<dbReference type="STRING" id="1122155.SAMN02745158_00176"/>